<dbReference type="InterPro" id="IPR016185">
    <property type="entry name" value="PreATP-grasp_dom_sf"/>
</dbReference>
<gene>
    <name evidence="2" type="ORF">ANCCEY_12112</name>
</gene>
<dbReference type="EMBL" id="KE125381">
    <property type="protein sequence ID" value="EPB68802.1"/>
    <property type="molecule type" value="Genomic_DNA"/>
</dbReference>
<dbReference type="Pfam" id="PF00289">
    <property type="entry name" value="Biotin_carb_N"/>
    <property type="match status" value="1"/>
</dbReference>
<organism evidence="2 3">
    <name type="scientific">Ancylostoma ceylanicum</name>
    <dbReference type="NCBI Taxonomy" id="53326"/>
    <lineage>
        <taxon>Eukaryota</taxon>
        <taxon>Metazoa</taxon>
        <taxon>Ecdysozoa</taxon>
        <taxon>Nematoda</taxon>
        <taxon>Chromadorea</taxon>
        <taxon>Rhabditida</taxon>
        <taxon>Rhabditina</taxon>
        <taxon>Rhabditomorpha</taxon>
        <taxon>Strongyloidea</taxon>
        <taxon>Ancylostomatidae</taxon>
        <taxon>Ancylostomatinae</taxon>
        <taxon>Ancylostoma</taxon>
    </lineage>
</organism>
<proteinExistence type="predicted"/>
<evidence type="ECO:0000313" key="2">
    <source>
        <dbReference type="EMBL" id="EPB68802.1"/>
    </source>
</evidence>
<keyword evidence="3" id="KW-1185">Reference proteome</keyword>
<name>A0A0D6LMF6_9BILA</name>
<dbReference type="AlphaFoldDB" id="A0A0D6LMF6"/>
<accession>A0A0D6LMF6</accession>
<reference evidence="2 3" key="1">
    <citation type="submission" date="2013-05" db="EMBL/GenBank/DDBJ databases">
        <title>Draft genome of the parasitic nematode Anyclostoma ceylanicum.</title>
        <authorList>
            <person name="Mitreva M."/>
        </authorList>
    </citation>
    <scope>NUCLEOTIDE SEQUENCE [LARGE SCALE GENOMIC DNA]</scope>
</reference>
<sequence>MASPVYHICNQDQRQRFDIADSSAKIVSDSLVKFFAPPGSNSPEQAPISTCQVLVASRGEVALRVFRTLREIEVESIGIYAHEDRFSQHRQSIMCNVHIKSKCWLDAFDLMIESYCNFEEGIANVCTFSFALTSYSGFTASF</sequence>
<feature type="domain" description="Biotin carboxylase-like N-terminal" evidence="1">
    <location>
        <begin position="52"/>
        <end position="102"/>
    </location>
</feature>
<protein>
    <recommendedName>
        <fullName evidence="1">Biotin carboxylase-like N-terminal domain-containing protein</fullName>
    </recommendedName>
</protein>
<evidence type="ECO:0000313" key="3">
    <source>
        <dbReference type="Proteomes" id="UP000054495"/>
    </source>
</evidence>
<dbReference type="InterPro" id="IPR005481">
    <property type="entry name" value="BC-like_N"/>
</dbReference>
<evidence type="ECO:0000259" key="1">
    <source>
        <dbReference type="Pfam" id="PF00289"/>
    </source>
</evidence>
<dbReference type="Proteomes" id="UP000054495">
    <property type="component" value="Unassembled WGS sequence"/>
</dbReference>
<dbReference type="Gene3D" id="3.40.50.20">
    <property type="match status" value="1"/>
</dbReference>
<dbReference type="SUPFAM" id="SSF52440">
    <property type="entry name" value="PreATP-grasp domain"/>
    <property type="match status" value="1"/>
</dbReference>